<proteinExistence type="predicted"/>
<dbReference type="SUPFAM" id="SSF55594">
    <property type="entry name" value="HPr-like"/>
    <property type="match status" value="1"/>
</dbReference>
<organism evidence="1 2">
    <name type="scientific">Acetatifactor muris</name>
    <dbReference type="NCBI Taxonomy" id="879566"/>
    <lineage>
        <taxon>Bacteria</taxon>
        <taxon>Bacillati</taxon>
        <taxon>Bacillota</taxon>
        <taxon>Clostridia</taxon>
        <taxon>Lachnospirales</taxon>
        <taxon>Lachnospiraceae</taxon>
        <taxon>Acetatifactor</taxon>
    </lineage>
</organism>
<keyword evidence="2" id="KW-1185">Reference proteome</keyword>
<dbReference type="EMBL" id="OFSM01000010">
    <property type="protein sequence ID" value="SOY29551.1"/>
    <property type="molecule type" value="Genomic_DNA"/>
</dbReference>
<sequence>MEMVRMIHLTPNEVQQFVNAASKCDFDIDISYNRYIVDAKSFLGVYGLDLHRPLKVSYNGYNSEFEELLKRYAAAG</sequence>
<dbReference type="OrthoDB" id="1858199at2"/>
<evidence type="ECO:0000313" key="2">
    <source>
        <dbReference type="Proteomes" id="UP000236311"/>
    </source>
</evidence>
<gene>
    <name evidence="1" type="ORF">AMURIS_02272</name>
</gene>
<evidence type="ECO:0008006" key="3">
    <source>
        <dbReference type="Google" id="ProtNLM"/>
    </source>
</evidence>
<dbReference type="AlphaFoldDB" id="A0A2K4ZGF8"/>
<protein>
    <recommendedName>
        <fullName evidence="3">PTS HPr component phosphorylation site</fullName>
    </recommendedName>
</protein>
<evidence type="ECO:0000313" key="1">
    <source>
        <dbReference type="EMBL" id="SOY29551.1"/>
    </source>
</evidence>
<reference evidence="1 2" key="1">
    <citation type="submission" date="2018-01" db="EMBL/GenBank/DDBJ databases">
        <authorList>
            <person name="Gaut B.S."/>
            <person name="Morton B.R."/>
            <person name="Clegg M.T."/>
            <person name="Duvall M.R."/>
        </authorList>
    </citation>
    <scope>NUCLEOTIDE SEQUENCE [LARGE SCALE GENOMIC DNA]</scope>
    <source>
        <strain evidence="1">GP69</strain>
    </source>
</reference>
<dbReference type="InterPro" id="IPR035895">
    <property type="entry name" value="HPr-like_sf"/>
</dbReference>
<name>A0A2K4ZGF8_9FIRM</name>
<dbReference type="Gene3D" id="3.30.1340.10">
    <property type="entry name" value="HPr-like"/>
    <property type="match status" value="1"/>
</dbReference>
<dbReference type="Proteomes" id="UP000236311">
    <property type="component" value="Unassembled WGS sequence"/>
</dbReference>
<accession>A0A2K4ZGF8</accession>